<organism evidence="1">
    <name type="scientific">Fagus sylvatica</name>
    <name type="common">Beechnut</name>
    <dbReference type="NCBI Taxonomy" id="28930"/>
    <lineage>
        <taxon>Eukaryota</taxon>
        <taxon>Viridiplantae</taxon>
        <taxon>Streptophyta</taxon>
        <taxon>Embryophyta</taxon>
        <taxon>Tracheophyta</taxon>
        <taxon>Spermatophyta</taxon>
        <taxon>Magnoliopsida</taxon>
        <taxon>eudicotyledons</taxon>
        <taxon>Gunneridae</taxon>
        <taxon>Pentapetalae</taxon>
        <taxon>rosids</taxon>
        <taxon>fabids</taxon>
        <taxon>Fagales</taxon>
        <taxon>Fagaceae</taxon>
        <taxon>Fagus</taxon>
    </lineage>
</organism>
<reference evidence="1" key="1">
    <citation type="submission" date="2018-02" db="EMBL/GenBank/DDBJ databases">
        <authorList>
            <person name="Cohen D.B."/>
            <person name="Kent A.D."/>
        </authorList>
    </citation>
    <scope>NUCLEOTIDE SEQUENCE</scope>
</reference>
<name>A0A2N9G1A0_FAGSY</name>
<evidence type="ECO:0000313" key="1">
    <source>
        <dbReference type="EMBL" id="SPC92931.1"/>
    </source>
</evidence>
<protein>
    <submittedName>
        <fullName evidence="1">Uncharacterized protein</fullName>
    </submittedName>
</protein>
<accession>A0A2N9G1A0</accession>
<gene>
    <name evidence="1" type="ORF">FSB_LOCUS20813</name>
</gene>
<proteinExistence type="predicted"/>
<dbReference type="AlphaFoldDB" id="A0A2N9G1A0"/>
<dbReference type="EMBL" id="OIVN01001346">
    <property type="protein sequence ID" value="SPC92931.1"/>
    <property type="molecule type" value="Genomic_DNA"/>
</dbReference>
<sequence length="376" mass="41881">MPYEITWLLMPPWLVRPRHAYSLPCGNLIRHAALMANLPRFARLYSFITRFLGQILKAFWCSKWVIWDIVGKLEKSTFQRYKFCMNWSSDGKVMAPGSRVSELFFSRFSGKDSGQTGEATDEPRVASRIRSCSLSYAPELADQIAASWKESAREGGCPLPTSVFDILGVSGKLALPSFLKFLDLQEIELWLERYGPTNRGHQVGNFPIKIPARPGKILAIQEFHVVSERVFFLKVMDFQITLQRVEKNLCANATSLGGKLPMSDFGDLGVVGKLAATFFLKVLGLHRGELGFARYLAISRTKAVQSVFYAGEGVVSQILFLVQSMPQSNLGQTWSNLSKLREICFGPRLEGFLSTVDPCSGPPRLGPGCLVLRAGT</sequence>